<dbReference type="SUPFAM" id="SSF56219">
    <property type="entry name" value="DNase I-like"/>
    <property type="match status" value="1"/>
</dbReference>
<protein>
    <recommendedName>
        <fullName evidence="3">DNA-(apurinic or apyrimidinic site) endonuclease</fullName>
    </recommendedName>
</protein>
<dbReference type="Proteomes" id="UP001159427">
    <property type="component" value="Unassembled WGS sequence"/>
</dbReference>
<gene>
    <name evidence="1" type="ORF">PEVE_00024355</name>
</gene>
<keyword evidence="2" id="KW-1185">Reference proteome</keyword>
<dbReference type="InterPro" id="IPR036691">
    <property type="entry name" value="Endo/exonu/phosph_ase_sf"/>
</dbReference>
<accession>A0ABN8SMI0</accession>
<evidence type="ECO:0008006" key="3">
    <source>
        <dbReference type="Google" id="ProtNLM"/>
    </source>
</evidence>
<sequence>MVEDLNYQDIKFPVSAKDYTKIEQHNENVLHLLLIAEGEKQHYVLIKDFNSLMYNKTKHKARKHFYMYCLQCVSTEEILTKHKENCLVINGESNWVNGLLGGISYIANQHGEANNKYISGYDSSKPSKYVMYLDANNLYGYAMSQSFKKCIEERDNEGRVITSEFKEFYSVVSLNVLKINVSVCIPLFSILCVPNAGRGLSRLDYRQGWDKDFRDYVKNLDKNKPIILYGDLNVAHKEIAFIFRKFAVKFYFGLSLHNFQ</sequence>
<proteinExistence type="predicted"/>
<dbReference type="Gene3D" id="3.60.10.10">
    <property type="entry name" value="Endonuclease/exonuclease/phosphatase"/>
    <property type="match status" value="1"/>
</dbReference>
<comment type="caution">
    <text evidence="1">The sequence shown here is derived from an EMBL/GenBank/DDBJ whole genome shotgun (WGS) entry which is preliminary data.</text>
</comment>
<dbReference type="EMBL" id="CALNXI010003256">
    <property type="protein sequence ID" value="CAH3192683.1"/>
    <property type="molecule type" value="Genomic_DNA"/>
</dbReference>
<evidence type="ECO:0000313" key="2">
    <source>
        <dbReference type="Proteomes" id="UP001159427"/>
    </source>
</evidence>
<dbReference type="PANTHER" id="PTHR31511">
    <property type="entry name" value="PROTEIN CBG23764"/>
    <property type="match status" value="1"/>
</dbReference>
<organism evidence="1 2">
    <name type="scientific">Porites evermanni</name>
    <dbReference type="NCBI Taxonomy" id="104178"/>
    <lineage>
        <taxon>Eukaryota</taxon>
        <taxon>Metazoa</taxon>
        <taxon>Cnidaria</taxon>
        <taxon>Anthozoa</taxon>
        <taxon>Hexacorallia</taxon>
        <taxon>Scleractinia</taxon>
        <taxon>Fungiina</taxon>
        <taxon>Poritidae</taxon>
        <taxon>Porites</taxon>
    </lineage>
</organism>
<dbReference type="PANTHER" id="PTHR31511:SF12">
    <property type="entry name" value="RHO TERMINATION FACTOR N-TERMINAL DOMAIN-CONTAINING PROTEIN"/>
    <property type="match status" value="1"/>
</dbReference>
<evidence type="ECO:0000313" key="1">
    <source>
        <dbReference type="EMBL" id="CAH3192683.1"/>
    </source>
</evidence>
<reference evidence="1 2" key="1">
    <citation type="submission" date="2022-05" db="EMBL/GenBank/DDBJ databases">
        <authorList>
            <consortium name="Genoscope - CEA"/>
            <person name="William W."/>
        </authorList>
    </citation>
    <scope>NUCLEOTIDE SEQUENCE [LARGE SCALE GENOMIC DNA]</scope>
</reference>
<name>A0ABN8SMI0_9CNID</name>